<evidence type="ECO:0000313" key="1">
    <source>
        <dbReference type="EMBL" id="KAA6128969.1"/>
    </source>
</evidence>
<dbReference type="AlphaFoldDB" id="A0AB34CRL0"/>
<protein>
    <submittedName>
        <fullName evidence="1">Phage minor tail protein L</fullName>
    </submittedName>
</protein>
<reference evidence="1 2" key="1">
    <citation type="submission" date="2019-09" db="EMBL/GenBank/DDBJ databases">
        <title>Genomic diversity of phyloplane-associated Pantoea species in Pakistan cotton crop.</title>
        <authorList>
            <person name="Tufail M.R."/>
            <person name="Cook D.R."/>
        </authorList>
    </citation>
    <scope>NUCLEOTIDE SEQUENCE [LARGE SCALE GENOMIC DNA]</scope>
    <source>
        <strain evidence="1 2">B_8</strain>
    </source>
</reference>
<comment type="caution">
    <text evidence="1">The sequence shown here is derived from an EMBL/GenBank/DDBJ whole genome shotgun (WGS) entry which is preliminary data.</text>
</comment>
<dbReference type="NCBIfam" id="TIGR01600">
    <property type="entry name" value="phage_tail_L"/>
    <property type="match status" value="1"/>
</dbReference>
<name>A0AB34CRL0_9GAMM</name>
<evidence type="ECO:0000313" key="2">
    <source>
        <dbReference type="Proteomes" id="UP000324255"/>
    </source>
</evidence>
<sequence>MALTSDFQKLEPGSRIQLIEIDGSAFGADVLRFHGHGIAHTAAEIAAAGGDESKLPAKSVWWQGNEYRAWPCEIEGVDASTDGKASSPKLTVANLDGSVTAICSAYDDMLQAKVTIRHTLAHYLDARNFENGNDRADPSQEVLQVFYIDSKSGETNASVEFTLSSPVDLQGLQLPNRQLHSVCTWCIRGWYRTGNGCGWNGSTYYDRFNNPVDDPSKDVCSGLVSACKVRFGDNNPLDFGGFSGTSLIKS</sequence>
<accession>A0AB34CRL0</accession>
<dbReference type="GO" id="GO:0030430">
    <property type="term" value="C:host cell cytoplasm"/>
    <property type="evidence" value="ECO:0007669"/>
    <property type="project" value="InterPro"/>
</dbReference>
<organism evidence="1 2">
    <name type="scientific">Candidatus Pantoea gossypiicola</name>
    <dbReference type="NCBI Taxonomy" id="2608008"/>
    <lineage>
        <taxon>Bacteria</taxon>
        <taxon>Pseudomonadati</taxon>
        <taxon>Pseudomonadota</taxon>
        <taxon>Gammaproteobacteria</taxon>
        <taxon>Enterobacterales</taxon>
        <taxon>Erwiniaceae</taxon>
        <taxon>Pantoea</taxon>
    </lineage>
</organism>
<dbReference type="GO" id="GO:0051536">
    <property type="term" value="F:iron-sulfur cluster binding"/>
    <property type="evidence" value="ECO:0007669"/>
    <property type="project" value="InterPro"/>
</dbReference>
<dbReference type="Pfam" id="PF05100">
    <property type="entry name" value="Phage_tail_L"/>
    <property type="match status" value="1"/>
</dbReference>
<dbReference type="RefSeq" id="WP_150019218.1">
    <property type="nucleotide sequence ID" value="NZ_VWVM01000001.1"/>
</dbReference>
<dbReference type="EMBL" id="VWVM01000001">
    <property type="protein sequence ID" value="KAA6128969.1"/>
    <property type="molecule type" value="Genomic_DNA"/>
</dbReference>
<keyword evidence="2" id="KW-1185">Reference proteome</keyword>
<proteinExistence type="predicted"/>
<dbReference type="GO" id="GO:0046718">
    <property type="term" value="P:symbiont entry into host cell"/>
    <property type="evidence" value="ECO:0007669"/>
    <property type="project" value="InterPro"/>
</dbReference>
<gene>
    <name evidence="1" type="ORF">F3I20_01310</name>
</gene>
<dbReference type="Proteomes" id="UP000324255">
    <property type="component" value="Unassembled WGS sequence"/>
</dbReference>
<dbReference type="InterPro" id="IPR006487">
    <property type="entry name" value="Phage_lambda_L"/>
</dbReference>